<accession>A0ABT5L9A2</accession>
<reference evidence="2 3" key="1">
    <citation type="journal article" date="2023" name="Plant">
        <title>Draft Genome Sequence Resource of CBPPT1, a 'Candidatus Phytoplasma trifolii'-Related Strain Associated with Potato Purple Top Disease in the Columbia Basin, U.S.A.</title>
        <authorList>
            <person name="Wei W."/>
            <person name="Shao J."/>
            <person name="Bottner-Parker K.D."/>
            <person name="Zhao Y."/>
        </authorList>
    </citation>
    <scope>NUCLEOTIDE SEQUENCE [LARGE SCALE GENOMIC DNA]</scope>
    <source>
        <strain evidence="2 3">CBPPT1</strain>
    </source>
</reference>
<keyword evidence="1" id="KW-1133">Transmembrane helix</keyword>
<gene>
    <name evidence="2" type="ORF">M8044_000397</name>
</gene>
<keyword evidence="1" id="KW-0472">Membrane</keyword>
<evidence type="ECO:0000313" key="3">
    <source>
        <dbReference type="Proteomes" id="UP001221763"/>
    </source>
</evidence>
<evidence type="ECO:0000313" key="2">
    <source>
        <dbReference type="EMBL" id="MDC9032175.1"/>
    </source>
</evidence>
<organism evidence="2 3">
    <name type="scientific">Columbia Basin potato purple top phytoplasma</name>
    <dbReference type="NCBI Taxonomy" id="307134"/>
    <lineage>
        <taxon>Bacteria</taxon>
        <taxon>Bacillati</taxon>
        <taxon>Mycoplasmatota</taxon>
        <taxon>Mollicutes</taxon>
        <taxon>Acholeplasmatales</taxon>
        <taxon>Acholeplasmataceae</taxon>
        <taxon>Candidatus Phytoplasma</taxon>
        <taxon>16SrVI (Clover proliferation group)</taxon>
    </lineage>
</organism>
<sequence>MNILINNFIKKYKFIFILILIIFFIIFFYFLIILDTKKLFNKKLMFIDNKVLGIPLISSSYKNKSMSSIKQRKSVREIRQKFIHIIDNHDNLEQPEEKIFKSYYQGIQNIELMNSLKKNLYKCNKKINFFKNELEDKYSKQKNFNRILLYLYNEKKFFENVIKQKQDEIDIKIKNFLLKRFFTFKNEEINSLKENVANFQMQKSEIIQKISDFKQKKESIIKVIQNLKINILLLRNQKYKILEFFKIIKKNKKKQLMNFIDIFIQQMNLKYEIYPS</sequence>
<comment type="caution">
    <text evidence="2">The sequence shown here is derived from an EMBL/GenBank/DDBJ whole genome shotgun (WGS) entry which is preliminary data.</text>
</comment>
<evidence type="ECO:0000256" key="1">
    <source>
        <dbReference type="SAM" id="Phobius"/>
    </source>
</evidence>
<name>A0ABT5L9A2_9MOLU</name>
<feature type="transmembrane region" description="Helical" evidence="1">
    <location>
        <begin position="12"/>
        <end position="34"/>
    </location>
</feature>
<keyword evidence="3" id="KW-1185">Reference proteome</keyword>
<dbReference type="Proteomes" id="UP001221763">
    <property type="component" value="Unassembled WGS sequence"/>
</dbReference>
<proteinExistence type="predicted"/>
<evidence type="ECO:0008006" key="4">
    <source>
        <dbReference type="Google" id="ProtNLM"/>
    </source>
</evidence>
<protein>
    <recommendedName>
        <fullName evidence="4">Effector</fullName>
    </recommendedName>
</protein>
<dbReference type="EMBL" id="JANHJP010000007">
    <property type="protein sequence ID" value="MDC9032175.1"/>
    <property type="molecule type" value="Genomic_DNA"/>
</dbReference>
<keyword evidence="1" id="KW-0812">Transmembrane</keyword>